<evidence type="ECO:0000256" key="4">
    <source>
        <dbReference type="SAM" id="SignalP"/>
    </source>
</evidence>
<dbReference type="InterPro" id="IPR023614">
    <property type="entry name" value="Porin_dom_sf"/>
</dbReference>
<dbReference type="Gene3D" id="2.40.160.10">
    <property type="entry name" value="Porin"/>
    <property type="match status" value="1"/>
</dbReference>
<dbReference type="Pfam" id="PF03573">
    <property type="entry name" value="OprD"/>
    <property type="match status" value="1"/>
</dbReference>
<evidence type="ECO:0000256" key="2">
    <source>
        <dbReference type="ARBA" id="ARBA00022448"/>
    </source>
</evidence>
<dbReference type="RefSeq" id="WP_230472965.1">
    <property type="nucleotide sequence ID" value="NZ_QRAP01000002.1"/>
</dbReference>
<organism evidence="5 6">
    <name type="scientific">Enterobacillus tribolii</name>
    <dbReference type="NCBI Taxonomy" id="1487935"/>
    <lineage>
        <taxon>Bacteria</taxon>
        <taxon>Pseudomonadati</taxon>
        <taxon>Pseudomonadota</taxon>
        <taxon>Gammaproteobacteria</taxon>
        <taxon>Enterobacterales</taxon>
        <taxon>Hafniaceae</taxon>
        <taxon>Enterobacillus</taxon>
    </lineage>
</organism>
<feature type="chain" id="PRO_5016672479" evidence="4">
    <location>
        <begin position="27"/>
        <end position="448"/>
    </location>
</feature>
<dbReference type="GO" id="GO:0016020">
    <property type="term" value="C:membrane"/>
    <property type="evidence" value="ECO:0007669"/>
    <property type="project" value="InterPro"/>
</dbReference>
<name>A0A370R248_9GAMM</name>
<dbReference type="InterPro" id="IPR005318">
    <property type="entry name" value="OM_porin_bac"/>
</dbReference>
<dbReference type="PANTHER" id="PTHR34596:SF2">
    <property type="entry name" value="CHITOPORIN"/>
    <property type="match status" value="1"/>
</dbReference>
<accession>A0A370R248</accession>
<dbReference type="PANTHER" id="PTHR34596">
    <property type="entry name" value="CHITOPORIN"/>
    <property type="match status" value="1"/>
</dbReference>
<proteinExistence type="inferred from homology"/>
<keyword evidence="3 4" id="KW-0732">Signal</keyword>
<gene>
    <name evidence="5" type="ORF">C8D90_102478</name>
</gene>
<reference evidence="5 6" key="1">
    <citation type="submission" date="2018-07" db="EMBL/GenBank/DDBJ databases">
        <title>Genomic Encyclopedia of Type Strains, Phase IV (KMG-IV): sequencing the most valuable type-strain genomes for metagenomic binning, comparative biology and taxonomic classification.</title>
        <authorList>
            <person name="Goeker M."/>
        </authorList>
    </citation>
    <scope>NUCLEOTIDE SEQUENCE [LARGE SCALE GENOMIC DNA]</scope>
    <source>
        <strain evidence="5 6">DSM 103736</strain>
    </source>
</reference>
<comment type="similarity">
    <text evidence="1">Belongs to the outer membrane porin (Opr) (TC 1.B.25) family.</text>
</comment>
<dbReference type="AlphaFoldDB" id="A0A370R248"/>
<evidence type="ECO:0000256" key="1">
    <source>
        <dbReference type="ARBA" id="ARBA00009075"/>
    </source>
</evidence>
<comment type="caution">
    <text evidence="5">The sequence shown here is derived from an EMBL/GenBank/DDBJ whole genome shotgun (WGS) entry which is preliminary data.</text>
</comment>
<evidence type="ECO:0000256" key="3">
    <source>
        <dbReference type="ARBA" id="ARBA00022729"/>
    </source>
</evidence>
<evidence type="ECO:0000313" key="6">
    <source>
        <dbReference type="Proteomes" id="UP000254848"/>
    </source>
</evidence>
<keyword evidence="2" id="KW-0813">Transport</keyword>
<keyword evidence="6" id="KW-1185">Reference proteome</keyword>
<evidence type="ECO:0000313" key="5">
    <source>
        <dbReference type="EMBL" id="RDK95991.1"/>
    </source>
</evidence>
<dbReference type="EMBL" id="QRAP01000002">
    <property type="protein sequence ID" value="RDK95991.1"/>
    <property type="molecule type" value="Genomic_DNA"/>
</dbReference>
<feature type="signal peptide" evidence="4">
    <location>
        <begin position="1"/>
        <end position="26"/>
    </location>
</feature>
<dbReference type="Proteomes" id="UP000254848">
    <property type="component" value="Unassembled WGS sequence"/>
</dbReference>
<dbReference type="GO" id="GO:0015288">
    <property type="term" value="F:porin activity"/>
    <property type="evidence" value="ECO:0007669"/>
    <property type="project" value="TreeGrafter"/>
</dbReference>
<sequence>MLNYCFSNKPLAIFLLMSASISPTYAAEESRGGISNSVNKIITDSSADISLRNQFKNLNTSDYGERSVQTAWGQGVTLDFRSGYLADVIGFDTSYYQVFKLAASDEFAGRSILYNDNGKAKGFHKFGQLYAKLKFDGEDSYFRLYSGWQIINKWGALTNSSRAIPSTYQGWRMDSELGRVAFRGAWVDRYSDRGSPDQVHFQTADRKKNISYLATGELSYKQKDYSVLYFYGESHNYMQRHGVEVGWQPQSLAKNQGRVLTMLYMNHGLKDFKAMSSDYRPFNNDAWHAAFYLDWKQNKWKNKLGASWTKANSSDDHLGYFERHMAKNSRGRFNSMADAWGNDYVGNNEKSVAWTTEYKISPEVNIGLQSAIGWGMKYHSRSIERGETIFFSRWKPSWENNLSFQLSGGPSWNYQSKKNRPILTDDGRPKRAVNHSVEFQIDYAFNLF</sequence>
<protein>
    <submittedName>
        <fullName evidence="5">Outer membrane OprD family porin</fullName>
    </submittedName>
</protein>